<evidence type="ECO:0000313" key="2">
    <source>
        <dbReference type="Proteomes" id="UP001497444"/>
    </source>
</evidence>
<dbReference type="PANTHER" id="PTHR22814:SF336">
    <property type="entry name" value="HEAVY METAL-ASSOCIATED ISOPRENYLATED PLANT PROTEIN 23"/>
    <property type="match status" value="1"/>
</dbReference>
<sequence>MDSQGPTRSPEEYETPRDCMELVMQNLESSFQSVEQQDNTPGAAATDPSTPKSCASSSPIPSPLSTVTQEQDSQDDIAQILMKKLSGLRVPEVRKLREIAVPFAAADHDMSGCSECEESDQDSDDDDLCSTTSSDPDNDQVEGNLSQDPFIQPPMLPDVHFHVPLETEDDIARVRRALMIKGVLEVSCDLERQTVTVSGNVSPRRLLKKVKQVKRNSRILSNNSSSSSALGFLTSAAHAHGSNSRSGVNHHDASHHGSYAMNPPPHNFHPLNNNGYNFEYPSNSQESVLVAPRPRPTYQSYTFRNRPSSPYLRTYSPSDMSPPSSPDGPAAYHHQLDAWDSAIRYYNSTRSYAPAFAAGSHSMSSSFGRIIFDDYYYH</sequence>
<dbReference type="InterPro" id="IPR006121">
    <property type="entry name" value="HMA_dom"/>
</dbReference>
<name>A0ABP0WG55_9BRYO</name>
<gene>
    <name evidence="1" type="ORF">CSSPJE1EN1_LOCUS11252</name>
</gene>
<dbReference type="InterPro" id="IPR036163">
    <property type="entry name" value="HMA_dom_sf"/>
</dbReference>
<dbReference type="PANTHER" id="PTHR22814">
    <property type="entry name" value="COPPER TRANSPORT PROTEIN ATOX1-RELATED"/>
    <property type="match status" value="1"/>
</dbReference>
<dbReference type="Pfam" id="PF00403">
    <property type="entry name" value="HMA"/>
    <property type="match status" value="1"/>
</dbReference>
<dbReference type="Proteomes" id="UP001497444">
    <property type="component" value="Chromosome 18"/>
</dbReference>
<dbReference type="SUPFAM" id="SSF55008">
    <property type="entry name" value="HMA, heavy metal-associated domain"/>
    <property type="match status" value="1"/>
</dbReference>
<dbReference type="Gene3D" id="3.30.70.100">
    <property type="match status" value="1"/>
</dbReference>
<proteinExistence type="predicted"/>
<protein>
    <submittedName>
        <fullName evidence="1">Uncharacterized protein</fullName>
    </submittedName>
</protein>
<keyword evidence="2" id="KW-1185">Reference proteome</keyword>
<accession>A0ABP0WG55</accession>
<reference evidence="1" key="1">
    <citation type="submission" date="2024-02" db="EMBL/GenBank/DDBJ databases">
        <authorList>
            <consortium name="ELIXIR-Norway"/>
            <consortium name="Elixir Norway"/>
        </authorList>
    </citation>
    <scope>NUCLEOTIDE SEQUENCE</scope>
</reference>
<organism evidence="1 2">
    <name type="scientific">Sphagnum jensenii</name>
    <dbReference type="NCBI Taxonomy" id="128206"/>
    <lineage>
        <taxon>Eukaryota</taxon>
        <taxon>Viridiplantae</taxon>
        <taxon>Streptophyta</taxon>
        <taxon>Embryophyta</taxon>
        <taxon>Bryophyta</taxon>
        <taxon>Sphagnophytina</taxon>
        <taxon>Sphagnopsida</taxon>
        <taxon>Sphagnales</taxon>
        <taxon>Sphagnaceae</taxon>
        <taxon>Sphagnum</taxon>
    </lineage>
</organism>
<dbReference type="EMBL" id="OZ020113">
    <property type="protein sequence ID" value="CAK9265774.1"/>
    <property type="molecule type" value="Genomic_DNA"/>
</dbReference>
<evidence type="ECO:0000313" key="1">
    <source>
        <dbReference type="EMBL" id="CAK9265774.1"/>
    </source>
</evidence>
<dbReference type="CDD" id="cd00371">
    <property type="entry name" value="HMA"/>
    <property type="match status" value="1"/>
</dbReference>